<dbReference type="Proteomes" id="UP000001474">
    <property type="component" value="Segment"/>
</dbReference>
<keyword evidence="3" id="KW-0255">Endonuclease</keyword>
<gene>
    <name evidence="3" type="ORF">EpJSE_00015</name>
</gene>
<dbReference type="SMART" id="SM00507">
    <property type="entry name" value="HNHc"/>
    <property type="match status" value="1"/>
</dbReference>
<organism evidence="3 4">
    <name type="scientific">Escherichia phage JSE</name>
    <dbReference type="NCBI Taxonomy" id="576789"/>
    <lineage>
        <taxon>Viruses</taxon>
        <taxon>Duplodnaviria</taxon>
        <taxon>Heunggongvirae</taxon>
        <taxon>Uroviricota</taxon>
        <taxon>Caudoviricetes</taxon>
        <taxon>Pantevenvirales</taxon>
        <taxon>Straboviridae</taxon>
        <taxon>Krischvirus</taxon>
        <taxon>Krischvirus jse</taxon>
    </lineage>
</organism>
<evidence type="ECO:0000313" key="4">
    <source>
        <dbReference type="Proteomes" id="UP000001474"/>
    </source>
</evidence>
<keyword evidence="3" id="KW-0540">Nuclease</keyword>
<keyword evidence="3" id="KW-0378">Hydrolase</keyword>
<dbReference type="Pfam" id="PF07460">
    <property type="entry name" value="NUMOD3"/>
    <property type="match status" value="1"/>
</dbReference>
<evidence type="ECO:0000313" key="3">
    <source>
        <dbReference type="EMBL" id="ACL77964.1"/>
    </source>
</evidence>
<dbReference type="InterPro" id="IPR003615">
    <property type="entry name" value="HNH_nuc"/>
</dbReference>
<feature type="domain" description="HNH nuclease" evidence="2">
    <location>
        <begin position="5"/>
        <end position="51"/>
    </location>
</feature>
<keyword evidence="4" id="KW-1185">Reference proteome</keyword>
<name>C4MYI3_9CAUD</name>
<dbReference type="EMBL" id="EU863408">
    <property type="protein sequence ID" value="ACL77964.1"/>
    <property type="molecule type" value="Genomic_DNA"/>
</dbReference>
<dbReference type="GO" id="GO:0004519">
    <property type="term" value="F:endonuclease activity"/>
    <property type="evidence" value="ECO:0007669"/>
    <property type="project" value="UniProtKB-KW"/>
</dbReference>
<dbReference type="GeneID" id="7943135"/>
<sequence>MNYKRIYDNLIERAKTRNIDGYTEKHHIIPRCMDGSDDPTNLVRLTPEEHYMAHLLLVKIYPDNNKLIYAANMMCVSCHGQRQTNKRHGWLRRKTAEAHSKRIRDRMENDPEYRSKVSEWARKMGKAMKGVKRGPEFSRKLAERNRNTVMREETKRKIGEANKGKKRTEEYKRKHSERYKGEGNPMYGKRGKDHPAYGTKPWNNQTSFVEQKAWWRFAGMFYDWYRRDIDRGTHKRHGHKRMLDELGFVGWREKEPAAARRSIEMFAKGWNPYEDQEWLDYVNTRFPNDDSFPRSSTYTRQTDPSQ</sequence>
<dbReference type="RefSeq" id="YP_002922087.1">
    <property type="nucleotide sequence ID" value="NC_012740.1"/>
</dbReference>
<feature type="region of interest" description="Disordered" evidence="1">
    <location>
        <begin position="285"/>
        <end position="306"/>
    </location>
</feature>
<evidence type="ECO:0000259" key="2">
    <source>
        <dbReference type="SMART" id="SM00507"/>
    </source>
</evidence>
<dbReference type="InterPro" id="IPR003611">
    <property type="entry name" value="NUMOD3"/>
</dbReference>
<feature type="compositionally biased region" description="Polar residues" evidence="1">
    <location>
        <begin position="293"/>
        <end position="306"/>
    </location>
</feature>
<accession>C4MYI3</accession>
<evidence type="ECO:0000256" key="1">
    <source>
        <dbReference type="SAM" id="MobiDB-lite"/>
    </source>
</evidence>
<proteinExistence type="predicted"/>
<dbReference type="GO" id="GO:0003677">
    <property type="term" value="F:DNA binding"/>
    <property type="evidence" value="ECO:0007669"/>
    <property type="project" value="InterPro"/>
</dbReference>
<reference evidence="3 4" key="1">
    <citation type="journal article" date="2009" name="Virology">
        <title>T4 phages against Escherichia coli diarrhea: potential and problems.</title>
        <authorList>
            <person name="Denou E."/>
            <person name="Bruttin A."/>
            <person name="Barretto C."/>
            <person name="Ngom-Bru C."/>
            <person name="Brussow H."/>
            <person name="Zuber S."/>
        </authorList>
    </citation>
    <scope>NUCLEOTIDE SEQUENCE</scope>
</reference>
<protein>
    <submittedName>
        <fullName evidence="3">Homing endonuclease</fullName>
    </submittedName>
</protein>
<dbReference type="KEGG" id="vg:7943135"/>
<dbReference type="CDD" id="cd00085">
    <property type="entry name" value="HNHc"/>
    <property type="match status" value="1"/>
</dbReference>